<feature type="compositionally biased region" description="Basic residues" evidence="1">
    <location>
        <begin position="51"/>
        <end position="62"/>
    </location>
</feature>
<evidence type="ECO:0008006" key="4">
    <source>
        <dbReference type="Google" id="ProtNLM"/>
    </source>
</evidence>
<sequence length="263" mass="28891">MFKKSKSQILVDYASEEDDMAWHHLHSYKDKEDKDQEGVEETLSPPTKESKVKKIKSKKEKKDKKLDDEHFLLTGATLSDKKGKNKEEERSAKPLDREKDKGFWDSITMTMRQITPTRKMDKMEGWEPPQLPGEPGDENEPQKAEAKKDTSPTTATTAPVAPAISALPALSLSPPPLSSPLSSPLSLSLPSWRAGVTLEDWRYASLADCTATAAPAGGQRKGSGAGLAKGSAVQWAARARGKLAGIRRRSHGNVSENMWEGLK</sequence>
<gene>
    <name evidence="2" type="ORF">AALO_G00117100</name>
</gene>
<feature type="compositionally biased region" description="Basic and acidic residues" evidence="1">
    <location>
        <begin position="140"/>
        <end position="150"/>
    </location>
</feature>
<keyword evidence="3" id="KW-1185">Reference proteome</keyword>
<protein>
    <recommendedName>
        <fullName evidence="4">Testis development-related protein</fullName>
    </recommendedName>
</protein>
<feature type="compositionally biased region" description="Basic and acidic residues" evidence="1">
    <location>
        <begin position="27"/>
        <end position="37"/>
    </location>
</feature>
<dbReference type="PANTHER" id="PTHR35663:SF1">
    <property type="entry name" value="TESTIS DEVELOPMENT-RELATED PROTEIN"/>
    <property type="match status" value="1"/>
</dbReference>
<organism evidence="2 3">
    <name type="scientific">Alosa alosa</name>
    <name type="common">allis shad</name>
    <dbReference type="NCBI Taxonomy" id="278164"/>
    <lineage>
        <taxon>Eukaryota</taxon>
        <taxon>Metazoa</taxon>
        <taxon>Chordata</taxon>
        <taxon>Craniata</taxon>
        <taxon>Vertebrata</taxon>
        <taxon>Euteleostomi</taxon>
        <taxon>Actinopterygii</taxon>
        <taxon>Neopterygii</taxon>
        <taxon>Teleostei</taxon>
        <taxon>Clupei</taxon>
        <taxon>Clupeiformes</taxon>
        <taxon>Clupeoidei</taxon>
        <taxon>Clupeidae</taxon>
        <taxon>Alosa</taxon>
    </lineage>
</organism>
<dbReference type="InterPro" id="IPR031399">
    <property type="entry name" value="TDRP"/>
</dbReference>
<dbReference type="EMBL" id="JADWDJ010000008">
    <property type="protein sequence ID" value="KAG5277402.1"/>
    <property type="molecule type" value="Genomic_DNA"/>
</dbReference>
<evidence type="ECO:0000313" key="2">
    <source>
        <dbReference type="EMBL" id="KAG5277402.1"/>
    </source>
</evidence>
<dbReference type="Pfam" id="PF15683">
    <property type="entry name" value="TDRP"/>
    <property type="match status" value="1"/>
</dbReference>
<dbReference type="GO" id="GO:0005634">
    <property type="term" value="C:nucleus"/>
    <property type="evidence" value="ECO:0007669"/>
    <property type="project" value="TreeGrafter"/>
</dbReference>
<dbReference type="Proteomes" id="UP000823561">
    <property type="component" value="Chromosome 8"/>
</dbReference>
<feature type="compositionally biased region" description="Basic and acidic residues" evidence="1">
    <location>
        <begin position="79"/>
        <end position="103"/>
    </location>
</feature>
<proteinExistence type="predicted"/>
<dbReference type="AlphaFoldDB" id="A0AAV6GVK4"/>
<dbReference type="GO" id="GO:0005829">
    <property type="term" value="C:cytosol"/>
    <property type="evidence" value="ECO:0007669"/>
    <property type="project" value="TreeGrafter"/>
</dbReference>
<dbReference type="PANTHER" id="PTHR35663">
    <property type="entry name" value="TESTIS DEVELOPMENT-RELATED PROTEIN-RELATED"/>
    <property type="match status" value="1"/>
</dbReference>
<reference evidence="2" key="1">
    <citation type="submission" date="2020-10" db="EMBL/GenBank/DDBJ databases">
        <title>Chromosome-scale genome assembly of the Allis shad, Alosa alosa.</title>
        <authorList>
            <person name="Margot Z."/>
            <person name="Christophe K."/>
            <person name="Cabau C."/>
            <person name="Louis A."/>
            <person name="Berthelot C."/>
            <person name="Parey E."/>
            <person name="Roest Crollius H."/>
            <person name="Montfort J."/>
            <person name="Robinson-Rechavi M."/>
            <person name="Bucao C."/>
            <person name="Bouchez O."/>
            <person name="Gislard M."/>
            <person name="Lluch J."/>
            <person name="Milhes M."/>
            <person name="Lampietro C."/>
            <person name="Lopez Roques C."/>
            <person name="Donnadieu C."/>
            <person name="Braasch I."/>
            <person name="Desvignes T."/>
            <person name="Postlethwait J."/>
            <person name="Bobe J."/>
            <person name="Guiguen Y."/>
        </authorList>
    </citation>
    <scope>NUCLEOTIDE SEQUENCE</scope>
    <source>
        <strain evidence="2">M-15738</strain>
        <tissue evidence="2">Blood</tissue>
    </source>
</reference>
<feature type="region of interest" description="Disordered" evidence="1">
    <location>
        <begin position="24"/>
        <end position="160"/>
    </location>
</feature>
<comment type="caution">
    <text evidence="2">The sequence shown here is derived from an EMBL/GenBank/DDBJ whole genome shotgun (WGS) entry which is preliminary data.</text>
</comment>
<feature type="compositionally biased region" description="Polar residues" evidence="1">
    <location>
        <begin position="107"/>
        <end position="116"/>
    </location>
</feature>
<dbReference type="GO" id="GO:0007283">
    <property type="term" value="P:spermatogenesis"/>
    <property type="evidence" value="ECO:0007669"/>
    <property type="project" value="InterPro"/>
</dbReference>
<evidence type="ECO:0000256" key="1">
    <source>
        <dbReference type="SAM" id="MobiDB-lite"/>
    </source>
</evidence>
<accession>A0AAV6GVK4</accession>
<name>A0AAV6GVK4_9TELE</name>
<feature type="compositionally biased region" description="Low complexity" evidence="1">
    <location>
        <begin position="151"/>
        <end position="160"/>
    </location>
</feature>
<evidence type="ECO:0000313" key="3">
    <source>
        <dbReference type="Proteomes" id="UP000823561"/>
    </source>
</evidence>